<dbReference type="Pfam" id="PF07992">
    <property type="entry name" value="Pyr_redox_2"/>
    <property type="match status" value="1"/>
</dbReference>
<comment type="similarity">
    <text evidence="1 10">Belongs to the class-I pyridine nucleotide-disulfide oxidoreductase family.</text>
</comment>
<comment type="miscellaneous">
    <text evidence="10">The active site is a redox-active disulfide bond.</text>
</comment>
<dbReference type="InterPro" id="IPR001100">
    <property type="entry name" value="Pyr_nuc-diS_OxRdtase"/>
</dbReference>
<evidence type="ECO:0000256" key="7">
    <source>
        <dbReference type="ARBA" id="ARBA00023157"/>
    </source>
</evidence>
<dbReference type="EMBL" id="DUGH01000117">
    <property type="protein sequence ID" value="HIH16704.1"/>
    <property type="molecule type" value="Genomic_DNA"/>
</dbReference>
<reference evidence="14" key="3">
    <citation type="submission" date="2021-05" db="EMBL/GenBank/DDBJ databases">
        <title>Protein family content uncovers lineage relationships and bacterial pathway maintenance mechanisms in DPANN archaea.</title>
        <authorList>
            <person name="Castelle C.J."/>
            <person name="Meheust R."/>
            <person name="Jaffe A.L."/>
            <person name="Seitz K."/>
            <person name="Gong X."/>
            <person name="Baker B.J."/>
            <person name="Banfield J.F."/>
        </authorList>
    </citation>
    <scope>NUCLEOTIDE SEQUENCE</scope>
    <source>
        <strain evidence="14">RIFCSPLOWO2_01_FULL_58_19</strain>
    </source>
</reference>
<dbReference type="Proteomes" id="UP000678237">
    <property type="component" value="Unassembled WGS sequence"/>
</dbReference>
<dbReference type="PANTHER" id="PTHR22912:SF160">
    <property type="entry name" value="DIHYDROLIPOYL DEHYDROGENASE"/>
    <property type="match status" value="1"/>
</dbReference>
<evidence type="ECO:0000313" key="15">
    <source>
        <dbReference type="Proteomes" id="UP000564964"/>
    </source>
</evidence>
<dbReference type="InterPro" id="IPR023753">
    <property type="entry name" value="FAD/NAD-binding_dom"/>
</dbReference>
<dbReference type="PRINTS" id="PR00411">
    <property type="entry name" value="PNDRDTASEI"/>
</dbReference>
<evidence type="ECO:0000256" key="4">
    <source>
        <dbReference type="ARBA" id="ARBA00022827"/>
    </source>
</evidence>
<dbReference type="SUPFAM" id="SSF51905">
    <property type="entry name" value="FAD/NAD(P)-binding domain"/>
    <property type="match status" value="1"/>
</dbReference>
<dbReference type="InterPro" id="IPR006258">
    <property type="entry name" value="Lipoamide_DH"/>
</dbReference>
<protein>
    <recommendedName>
        <fullName evidence="2 10">Dihydrolipoyl dehydrogenase</fullName>
        <ecNumber evidence="2 10">1.8.1.4</ecNumber>
    </recommendedName>
</protein>
<keyword evidence="7" id="KW-1015">Disulfide bond</keyword>
<dbReference type="AlphaFoldDB" id="A0A7J4JHA9"/>
<gene>
    <name evidence="13" type="primary">lpdA</name>
    <name evidence="13" type="ORF">HA252_04835</name>
    <name evidence="14" type="ORF">J4203_04980</name>
</gene>
<dbReference type="GO" id="GO:0050660">
    <property type="term" value="F:flavin adenine dinucleotide binding"/>
    <property type="evidence" value="ECO:0007669"/>
    <property type="project" value="InterPro"/>
</dbReference>
<dbReference type="GO" id="GO:0006103">
    <property type="term" value="P:2-oxoglutarate metabolic process"/>
    <property type="evidence" value="ECO:0007669"/>
    <property type="project" value="TreeGrafter"/>
</dbReference>
<dbReference type="PRINTS" id="PR00368">
    <property type="entry name" value="FADPNR"/>
</dbReference>
<comment type="caution">
    <text evidence="13">The sequence shown here is derived from an EMBL/GenBank/DDBJ whole genome shotgun (WGS) entry which is preliminary data.</text>
</comment>
<evidence type="ECO:0000256" key="9">
    <source>
        <dbReference type="ARBA" id="ARBA00049187"/>
    </source>
</evidence>
<dbReference type="EC" id="1.8.1.4" evidence="2 10"/>
<comment type="catalytic activity">
    <reaction evidence="9 10">
        <text>N(6)-[(R)-dihydrolipoyl]-L-lysyl-[protein] + NAD(+) = N(6)-[(R)-lipoyl]-L-lysyl-[protein] + NADH + H(+)</text>
        <dbReference type="Rhea" id="RHEA:15045"/>
        <dbReference type="Rhea" id="RHEA-COMP:10474"/>
        <dbReference type="Rhea" id="RHEA-COMP:10475"/>
        <dbReference type="ChEBI" id="CHEBI:15378"/>
        <dbReference type="ChEBI" id="CHEBI:57540"/>
        <dbReference type="ChEBI" id="CHEBI:57945"/>
        <dbReference type="ChEBI" id="CHEBI:83099"/>
        <dbReference type="ChEBI" id="CHEBI:83100"/>
        <dbReference type="EC" id="1.8.1.4"/>
    </reaction>
</comment>
<dbReference type="Gene3D" id="3.50.50.60">
    <property type="entry name" value="FAD/NAD(P)-binding domain"/>
    <property type="match status" value="2"/>
</dbReference>
<evidence type="ECO:0000256" key="2">
    <source>
        <dbReference type="ARBA" id="ARBA00012608"/>
    </source>
</evidence>
<evidence type="ECO:0000256" key="1">
    <source>
        <dbReference type="ARBA" id="ARBA00007532"/>
    </source>
</evidence>
<evidence type="ECO:0000259" key="12">
    <source>
        <dbReference type="Pfam" id="PF07992"/>
    </source>
</evidence>
<feature type="domain" description="FAD/NAD(P)-binding" evidence="12">
    <location>
        <begin position="10"/>
        <end position="338"/>
    </location>
</feature>
<sequence length="484" mass="50240">MVMGELAEQFDVAVLGAGPGGYVAAIRAAQLGKHVVVIDPAGIQGLGGVCLHAGCIPSKAIIYASTVASTLENAMALGFDVGKGCGKGAVDLKKLQEWKNNVVRKLDTGIAGLFTQLGVETITGKAFFQSSNRVGIEGEKASIHAVEFKKCIIATGGSPISLPGLAFDGSTVLSSAEALDLDFAPEEFVVVGGGYIGVELGTAFQRFGSRVTLIEFGERILPGLDPDLVAVVEQRIRAAGVKIVTKAKATGVEKKGKKLVVQVETANGKLEVSADKVLVAVGRKTDARALKLENTRVQLDEKGLIKVDAQGRTTDSSIFAVGDITPGPALAHKAYRQGKVAAEALAGLKSAFDNRCVPLVVFSSPELAVAGLGEAEARQKGRSVVVGKFPYSASGRALSVNRSEGFVKVVGDAKTHELLGVSIVGVQASNLISEASLAIECGALLEDVAHTIHPHPTLSEMIAEACEDALGECTHLPFKKGGKK</sequence>
<evidence type="ECO:0000256" key="3">
    <source>
        <dbReference type="ARBA" id="ARBA00022630"/>
    </source>
</evidence>
<dbReference type="InterPro" id="IPR050151">
    <property type="entry name" value="Class-I_Pyr_Nuc-Dis_Oxidored"/>
</dbReference>
<evidence type="ECO:0000256" key="5">
    <source>
        <dbReference type="ARBA" id="ARBA00023002"/>
    </source>
</evidence>
<dbReference type="NCBIfam" id="TIGR01350">
    <property type="entry name" value="lipoamide_DH"/>
    <property type="match status" value="1"/>
</dbReference>
<evidence type="ECO:0000259" key="11">
    <source>
        <dbReference type="Pfam" id="PF02852"/>
    </source>
</evidence>
<keyword evidence="3 10" id="KW-0285">Flavoprotein</keyword>
<evidence type="ECO:0000313" key="13">
    <source>
        <dbReference type="EMBL" id="HIH16704.1"/>
    </source>
</evidence>
<dbReference type="Pfam" id="PF02852">
    <property type="entry name" value="Pyr_redox_dim"/>
    <property type="match status" value="1"/>
</dbReference>
<comment type="cofactor">
    <cofactor evidence="10">
        <name>FAD</name>
        <dbReference type="ChEBI" id="CHEBI:57692"/>
    </cofactor>
    <text evidence="10">Binds 1 FAD per subunit.</text>
</comment>
<evidence type="ECO:0000256" key="10">
    <source>
        <dbReference type="RuleBase" id="RU003692"/>
    </source>
</evidence>
<dbReference type="PROSITE" id="PS00076">
    <property type="entry name" value="PYRIDINE_REDOX_1"/>
    <property type="match status" value="1"/>
</dbReference>
<reference evidence="13" key="1">
    <citation type="journal article" date="2020" name="bioRxiv">
        <title>A rank-normalized archaeal taxonomy based on genome phylogeny resolves widespread incomplete and uneven classifications.</title>
        <authorList>
            <person name="Rinke C."/>
            <person name="Chuvochina M."/>
            <person name="Mussig A.J."/>
            <person name="Chaumeil P.-A."/>
            <person name="Waite D.W."/>
            <person name="Whitman W.B."/>
            <person name="Parks D.H."/>
            <person name="Hugenholtz P."/>
        </authorList>
    </citation>
    <scope>NUCLEOTIDE SEQUENCE</scope>
    <source>
        <strain evidence="13">UBA10219</strain>
    </source>
</reference>
<dbReference type="PIRSF" id="PIRSF000350">
    <property type="entry name" value="Mercury_reductase_MerA"/>
    <property type="match status" value="1"/>
</dbReference>
<dbReference type="EMBL" id="JAGVWE010000004">
    <property type="protein sequence ID" value="MBS3063204.1"/>
    <property type="molecule type" value="Genomic_DNA"/>
</dbReference>
<evidence type="ECO:0000256" key="6">
    <source>
        <dbReference type="ARBA" id="ARBA00023027"/>
    </source>
</evidence>
<keyword evidence="5 10" id="KW-0560">Oxidoreductase</keyword>
<dbReference type="GO" id="GO:0004148">
    <property type="term" value="F:dihydrolipoyl dehydrogenase (NADH) activity"/>
    <property type="evidence" value="ECO:0007669"/>
    <property type="project" value="UniProtKB-EC"/>
</dbReference>
<name>A0A7J4JHA9_9ARCH</name>
<evidence type="ECO:0000256" key="8">
    <source>
        <dbReference type="ARBA" id="ARBA00023284"/>
    </source>
</evidence>
<keyword evidence="4 10" id="KW-0274">FAD</keyword>
<dbReference type="FunFam" id="3.30.390.30:FF:000001">
    <property type="entry name" value="Dihydrolipoyl dehydrogenase"/>
    <property type="match status" value="1"/>
</dbReference>
<dbReference type="PANTHER" id="PTHR22912">
    <property type="entry name" value="DISULFIDE OXIDOREDUCTASE"/>
    <property type="match status" value="1"/>
</dbReference>
<organism evidence="13 15">
    <name type="scientific">Candidatus Iainarchaeum sp</name>
    <dbReference type="NCBI Taxonomy" id="3101447"/>
    <lineage>
        <taxon>Archaea</taxon>
        <taxon>Candidatus Iainarchaeota</taxon>
        <taxon>Candidatus Iainarchaeia</taxon>
        <taxon>Candidatus Iainarchaeales</taxon>
        <taxon>Candidatus Iainarchaeaceae</taxon>
        <taxon>Candidatus Iainarchaeum</taxon>
    </lineage>
</organism>
<dbReference type="InterPro" id="IPR012999">
    <property type="entry name" value="Pyr_OxRdtase_I_AS"/>
</dbReference>
<dbReference type="Gene3D" id="3.30.390.30">
    <property type="match status" value="1"/>
</dbReference>
<reference evidence="14" key="2">
    <citation type="submission" date="2021-03" db="EMBL/GenBank/DDBJ databases">
        <authorList>
            <person name="Jaffe A."/>
        </authorList>
    </citation>
    <scope>NUCLEOTIDE SEQUENCE</scope>
    <source>
        <strain evidence="14">RIFCSPLOWO2_01_FULL_58_19</strain>
    </source>
</reference>
<proteinExistence type="inferred from homology"/>
<dbReference type="Proteomes" id="UP000564964">
    <property type="component" value="Unassembled WGS sequence"/>
</dbReference>
<evidence type="ECO:0000313" key="14">
    <source>
        <dbReference type="EMBL" id="MBS3063204.1"/>
    </source>
</evidence>
<dbReference type="SUPFAM" id="SSF55424">
    <property type="entry name" value="FAD/NAD-linked reductases, dimerisation (C-terminal) domain"/>
    <property type="match status" value="1"/>
</dbReference>
<keyword evidence="6 10" id="KW-0520">NAD</keyword>
<keyword evidence="8 10" id="KW-0676">Redox-active center</keyword>
<feature type="domain" description="Pyridine nucleotide-disulphide oxidoreductase dimerisation" evidence="11">
    <location>
        <begin position="357"/>
        <end position="465"/>
    </location>
</feature>
<accession>A0A7J4JHA9</accession>
<dbReference type="InterPro" id="IPR016156">
    <property type="entry name" value="FAD/NAD-linked_Rdtase_dimer_sf"/>
</dbReference>
<dbReference type="InterPro" id="IPR004099">
    <property type="entry name" value="Pyr_nucl-diS_OxRdtase_dimer"/>
</dbReference>
<dbReference type="InterPro" id="IPR036188">
    <property type="entry name" value="FAD/NAD-bd_sf"/>
</dbReference>